<evidence type="ECO:0000256" key="1">
    <source>
        <dbReference type="SAM" id="MobiDB-lite"/>
    </source>
</evidence>
<feature type="region of interest" description="Disordered" evidence="1">
    <location>
        <begin position="1"/>
        <end position="55"/>
    </location>
</feature>
<reference evidence="2 3" key="1">
    <citation type="submission" date="2020-03" db="EMBL/GenBank/DDBJ databases">
        <title>Complete genome sequence of Monaibacterium sp. ALG8 with diverse plasmids.</title>
        <authorList>
            <person name="Sun C."/>
        </authorList>
    </citation>
    <scope>NUCLEOTIDE SEQUENCE [LARGE SCALE GENOMIC DNA]</scope>
    <source>
        <strain evidence="2 3">ALG8</strain>
    </source>
</reference>
<dbReference type="EMBL" id="CP049811">
    <property type="protein sequence ID" value="QIK39393.1"/>
    <property type="molecule type" value="Genomic_DNA"/>
</dbReference>
<feature type="compositionally biased region" description="Basic and acidic residues" evidence="1">
    <location>
        <begin position="1"/>
        <end position="10"/>
    </location>
</feature>
<dbReference type="Proteomes" id="UP000500791">
    <property type="component" value="Chromosome"/>
</dbReference>
<evidence type="ECO:0000313" key="3">
    <source>
        <dbReference type="Proteomes" id="UP000500791"/>
    </source>
</evidence>
<dbReference type="KEGG" id="mon:G8E03_00655"/>
<protein>
    <submittedName>
        <fullName evidence="2">Uncharacterized protein</fullName>
    </submittedName>
</protein>
<dbReference type="AlphaFoldDB" id="A0A6G7VH30"/>
<keyword evidence="3" id="KW-1185">Reference proteome</keyword>
<gene>
    <name evidence="2" type="ORF">G8E03_00655</name>
</gene>
<dbReference type="RefSeq" id="WP_166187464.1">
    <property type="nucleotide sequence ID" value="NZ_CP049811.1"/>
</dbReference>
<accession>A0A6G7VH30</accession>
<organism evidence="2 3">
    <name type="scientific">Pontivivens nitratireducens</name>
    <dbReference type="NCBI Taxonomy" id="2758038"/>
    <lineage>
        <taxon>Bacteria</taxon>
        <taxon>Pseudomonadati</taxon>
        <taxon>Pseudomonadota</taxon>
        <taxon>Alphaproteobacteria</taxon>
        <taxon>Rhodobacterales</taxon>
        <taxon>Paracoccaceae</taxon>
        <taxon>Pontivivens</taxon>
    </lineage>
</organism>
<name>A0A6G7VH30_9RHOB</name>
<sequence length="55" mass="6007">MIPELPHEGENVNPENTGPETPPSKAHPNTEEAAMDIAPDTRLARSFKPITESKL</sequence>
<proteinExistence type="predicted"/>
<evidence type="ECO:0000313" key="2">
    <source>
        <dbReference type="EMBL" id="QIK39393.1"/>
    </source>
</evidence>